<sequence length="208" mass="23332">MNNIIEQYTSQLEKLTEKNLGAKSAEPTIPSSQLVMPTIAWDWPPASIGMMLNSSFEFADTMPVSCQTETYYQPSADSFSNNYRNFLHLVQSTSPPLNRLIKKARKKIAVPSGSPANNPTPAGWTIVKINGLTRWCPIWNFSDTAHDWLHKVQNGSINNPGTITIKLKKHTRKNDLLMTNKPGSSISKPFNSNIPFEKVVSVRPKNQY</sequence>
<proteinExistence type="predicted"/>
<dbReference type="AlphaFoldDB" id="A0A3B0WD45"/>
<reference evidence="1" key="1">
    <citation type="submission" date="2018-06" db="EMBL/GenBank/DDBJ databases">
        <authorList>
            <person name="Zhirakovskaya E."/>
        </authorList>
    </citation>
    <scope>NUCLEOTIDE SEQUENCE</scope>
</reference>
<gene>
    <name evidence="1" type="ORF">MNBD_GAMMA02-1306</name>
</gene>
<evidence type="ECO:0000313" key="1">
    <source>
        <dbReference type="EMBL" id="VAW47299.1"/>
    </source>
</evidence>
<accession>A0A3B0WD45</accession>
<name>A0A3B0WD45_9ZZZZ</name>
<organism evidence="1">
    <name type="scientific">hydrothermal vent metagenome</name>
    <dbReference type="NCBI Taxonomy" id="652676"/>
    <lineage>
        <taxon>unclassified sequences</taxon>
        <taxon>metagenomes</taxon>
        <taxon>ecological metagenomes</taxon>
    </lineage>
</organism>
<protein>
    <submittedName>
        <fullName evidence="1">Uncharacterized protein</fullName>
    </submittedName>
</protein>
<dbReference type="EMBL" id="UOFA01000334">
    <property type="protein sequence ID" value="VAW47299.1"/>
    <property type="molecule type" value="Genomic_DNA"/>
</dbReference>